<dbReference type="InterPro" id="IPR039426">
    <property type="entry name" value="TonB-dep_rcpt-like"/>
</dbReference>
<evidence type="ECO:0000256" key="10">
    <source>
        <dbReference type="SAM" id="SignalP"/>
    </source>
</evidence>
<keyword evidence="7 8" id="KW-0998">Cell outer membrane</keyword>
<dbReference type="Pfam" id="PF00593">
    <property type="entry name" value="TonB_dep_Rec_b-barrel"/>
    <property type="match status" value="1"/>
</dbReference>
<evidence type="ECO:0000256" key="7">
    <source>
        <dbReference type="ARBA" id="ARBA00023237"/>
    </source>
</evidence>
<evidence type="ECO:0000256" key="9">
    <source>
        <dbReference type="RuleBase" id="RU003357"/>
    </source>
</evidence>
<dbReference type="RefSeq" id="WP_162336546.1">
    <property type="nucleotide sequence ID" value="NZ_JBHSRQ010000016.1"/>
</dbReference>
<dbReference type="Gene3D" id="2.170.130.10">
    <property type="entry name" value="TonB-dependent receptor, plug domain"/>
    <property type="match status" value="1"/>
</dbReference>
<comment type="caution">
    <text evidence="13">The sequence shown here is derived from an EMBL/GenBank/DDBJ whole genome shotgun (WGS) entry which is preliminary data.</text>
</comment>
<dbReference type="SUPFAM" id="SSF56935">
    <property type="entry name" value="Porins"/>
    <property type="match status" value="1"/>
</dbReference>
<dbReference type="Pfam" id="PF07715">
    <property type="entry name" value="Plug"/>
    <property type="match status" value="1"/>
</dbReference>
<evidence type="ECO:0000256" key="3">
    <source>
        <dbReference type="ARBA" id="ARBA00022452"/>
    </source>
</evidence>
<keyword evidence="3 8" id="KW-1134">Transmembrane beta strand</keyword>
<evidence type="ECO:0000256" key="1">
    <source>
        <dbReference type="ARBA" id="ARBA00004571"/>
    </source>
</evidence>
<evidence type="ECO:0000256" key="6">
    <source>
        <dbReference type="ARBA" id="ARBA00023136"/>
    </source>
</evidence>
<feature type="domain" description="TonB-dependent receptor plug" evidence="12">
    <location>
        <begin position="72"/>
        <end position="180"/>
    </location>
</feature>
<keyword evidence="13" id="KW-0675">Receptor</keyword>
<feature type="chain" id="PRO_5046418540" evidence="10">
    <location>
        <begin position="31"/>
        <end position="953"/>
    </location>
</feature>
<proteinExistence type="inferred from homology"/>
<evidence type="ECO:0000313" key="13">
    <source>
        <dbReference type="EMBL" id="KAF1726645.1"/>
    </source>
</evidence>
<evidence type="ECO:0000256" key="8">
    <source>
        <dbReference type="PROSITE-ProRule" id="PRU01360"/>
    </source>
</evidence>
<gene>
    <name evidence="13" type="ORF">CSC78_03580</name>
</gene>
<comment type="subcellular location">
    <subcellularLocation>
        <location evidence="1 8">Cell outer membrane</location>
        <topology evidence="1 8">Multi-pass membrane protein</topology>
    </subcellularLocation>
</comment>
<evidence type="ECO:0000256" key="5">
    <source>
        <dbReference type="ARBA" id="ARBA00023077"/>
    </source>
</evidence>
<dbReference type="PANTHER" id="PTHR47234">
    <property type="match status" value="1"/>
</dbReference>
<evidence type="ECO:0000256" key="2">
    <source>
        <dbReference type="ARBA" id="ARBA00022448"/>
    </source>
</evidence>
<keyword evidence="14" id="KW-1185">Reference proteome</keyword>
<keyword evidence="2 8" id="KW-0813">Transport</keyword>
<keyword evidence="5 9" id="KW-0798">TonB box</keyword>
<evidence type="ECO:0000256" key="4">
    <source>
        <dbReference type="ARBA" id="ARBA00022692"/>
    </source>
</evidence>
<dbReference type="InterPro" id="IPR036942">
    <property type="entry name" value="Beta-barrel_TonB_sf"/>
</dbReference>
<dbReference type="Gene3D" id="2.40.170.20">
    <property type="entry name" value="TonB-dependent receptor, beta-barrel domain"/>
    <property type="match status" value="1"/>
</dbReference>
<comment type="similarity">
    <text evidence="8 9">Belongs to the TonB-dependent receptor family.</text>
</comment>
<accession>A0ABQ6ZKC2</accession>
<keyword evidence="4 8" id="KW-0812">Transmembrane</keyword>
<dbReference type="InterPro" id="IPR000531">
    <property type="entry name" value="Beta-barrel_TonB"/>
</dbReference>
<keyword evidence="10" id="KW-0732">Signal</keyword>
<dbReference type="PANTHER" id="PTHR47234:SF2">
    <property type="entry name" value="TONB-DEPENDENT RECEPTOR"/>
    <property type="match status" value="1"/>
</dbReference>
<dbReference type="EMBL" id="PDWW01000003">
    <property type="protein sequence ID" value="KAF1726645.1"/>
    <property type="molecule type" value="Genomic_DNA"/>
</dbReference>
<dbReference type="PROSITE" id="PS52016">
    <property type="entry name" value="TONB_DEPENDENT_REC_3"/>
    <property type="match status" value="1"/>
</dbReference>
<dbReference type="InterPro" id="IPR012910">
    <property type="entry name" value="Plug_dom"/>
</dbReference>
<evidence type="ECO:0000259" key="12">
    <source>
        <dbReference type="Pfam" id="PF07715"/>
    </source>
</evidence>
<reference evidence="13 14" key="1">
    <citation type="submission" date="2017-10" db="EMBL/GenBank/DDBJ databases">
        <title>Whole genome sequencing of members of genus Pseudoxanthomonas.</title>
        <authorList>
            <person name="Kumar S."/>
            <person name="Bansal K."/>
            <person name="Kaur A."/>
            <person name="Patil P."/>
            <person name="Sharma S."/>
            <person name="Patil P.B."/>
        </authorList>
    </citation>
    <scope>NUCLEOTIDE SEQUENCE [LARGE SCALE GENOMIC DNA]</scope>
    <source>
        <strain evidence="13 14">DSM 17109</strain>
    </source>
</reference>
<evidence type="ECO:0000313" key="14">
    <source>
        <dbReference type="Proteomes" id="UP000781710"/>
    </source>
</evidence>
<feature type="signal peptide" evidence="10">
    <location>
        <begin position="1"/>
        <end position="30"/>
    </location>
</feature>
<sequence>MHNAKKSRVINKLPLFVAVLGCLYGTTALAQNTTNDDQEEKKAVELDKITVTGSLLRRAEYDSVSPVQIITADTNVSVGQVDTAEFLQKSSIASGSTQISHQFAGFVVEGGTGVQSVDLRGLGAQRSLVLLNGHRPGPAGTRGQVGAFDLNVVPSSILQRAEIVKDGSSSIYGSDAVAGVVNLITRKNIDSPEITISTRAPFVGGGEVFSMSGATGWNFDNGSIVLAGEYYLHEPLRMGDRRYLRCAEDLAFDANGNRIDRADLSILAGTPLAGCNNTGVINAVDDYFTGVRYVPSWDGTTIGLLPGYRPNISTRYDNSPQASHRQVLNDARWADVQLIDRQERFSIFASSSFSFGSVNWDTEWLFNRRNTDTHRLRQFFPVVEGPVPSGYANPIMLFPSDQAVEVDYAYVNTGLDGLLSFTDSWAWSADLSYSRSSGDYSSLAIANELTGDLTRANSGTAAIDYFQPCVLSGACMDDLVAAVGRWHTGNTVYDQFVANGVLTGELFNLPAGPVGAAVGVEYRKYSLDDQPSQREVSGGLWGQSSAQVTKGEDKVKEVFAEFEVPLLKGVPGFEALNANFSGRWFDYDSVGDSDTVWKAGLSWQIVPSFRVRASRGTSYRAPGLYELYLGNLSGFFAQTAIDPCIRWGESNNDQIRANCAAIGIPNDYTAAGGSSAEVFQGGGAGFLQPEHSTAETVGLVWTPTFAPISVALDYFQYDVRDQIGTLSAAQIVNGCYASTQFPNNFCNMFDRNPGTGPQAHMITDIYATYININKQKTRGYDLLARYEDDFSFGKLELETQFTYTKENYYLLFADPQSGGQVRSDQTGYIGYPQLVGSFRAGLTRGDFTYTWFMDYIGETENLDLDPNYRYQVVAPTAPNAYRDIWAESRLYHAVSVRYEQPKWSLLLGVRNVFDADPPQVSSGVATRYGNVPAFATQYDYYGRTLFARLNYKF</sequence>
<dbReference type="InterPro" id="IPR037066">
    <property type="entry name" value="Plug_dom_sf"/>
</dbReference>
<dbReference type="Proteomes" id="UP000781710">
    <property type="component" value="Unassembled WGS sequence"/>
</dbReference>
<name>A0ABQ6ZKC2_9GAMM</name>
<evidence type="ECO:0000259" key="11">
    <source>
        <dbReference type="Pfam" id="PF00593"/>
    </source>
</evidence>
<feature type="domain" description="TonB-dependent receptor-like beta-barrel" evidence="11">
    <location>
        <begin position="355"/>
        <end position="912"/>
    </location>
</feature>
<organism evidence="13 14">
    <name type="scientific">Pseudoxanthomonas japonensis</name>
    <dbReference type="NCBI Taxonomy" id="69284"/>
    <lineage>
        <taxon>Bacteria</taxon>
        <taxon>Pseudomonadati</taxon>
        <taxon>Pseudomonadota</taxon>
        <taxon>Gammaproteobacteria</taxon>
        <taxon>Lysobacterales</taxon>
        <taxon>Lysobacteraceae</taxon>
        <taxon>Pseudoxanthomonas</taxon>
    </lineage>
</organism>
<keyword evidence="6 8" id="KW-0472">Membrane</keyword>
<protein>
    <submittedName>
        <fullName evidence="13">TonB-dependent receptor</fullName>
    </submittedName>
</protein>